<dbReference type="Gene3D" id="3.40.50.2300">
    <property type="match status" value="2"/>
</dbReference>
<proteinExistence type="predicted"/>
<dbReference type="CDD" id="cd06267">
    <property type="entry name" value="PBP1_LacI_sugar_binding-like"/>
    <property type="match status" value="1"/>
</dbReference>
<dbReference type="CDD" id="cd01392">
    <property type="entry name" value="HTH_LacI"/>
    <property type="match status" value="1"/>
</dbReference>
<evidence type="ECO:0000256" key="2">
    <source>
        <dbReference type="ARBA" id="ARBA00023125"/>
    </source>
</evidence>
<reference evidence="7" key="1">
    <citation type="journal article" date="2019" name="Int. J. Syst. Evol. Microbiol.">
        <title>The Global Catalogue of Microorganisms (GCM) 10K type strain sequencing project: providing services to taxonomists for standard genome sequencing and annotation.</title>
        <authorList>
            <consortium name="The Broad Institute Genomics Platform"/>
            <consortium name="The Broad Institute Genome Sequencing Center for Infectious Disease"/>
            <person name="Wu L."/>
            <person name="Ma J."/>
        </authorList>
    </citation>
    <scope>NUCLEOTIDE SEQUENCE [LARGE SCALE GENOMIC DNA]</scope>
    <source>
        <strain evidence="7">JCM 16929</strain>
    </source>
</reference>
<dbReference type="InterPro" id="IPR028082">
    <property type="entry name" value="Peripla_BP_I"/>
</dbReference>
<dbReference type="Pfam" id="PF00356">
    <property type="entry name" value="LacI"/>
    <property type="match status" value="1"/>
</dbReference>
<dbReference type="EMBL" id="BAABAB010000009">
    <property type="protein sequence ID" value="GAA3613108.1"/>
    <property type="molecule type" value="Genomic_DNA"/>
</dbReference>
<dbReference type="RefSeq" id="WP_344802711.1">
    <property type="nucleotide sequence ID" value="NZ_BAABAB010000009.1"/>
</dbReference>
<evidence type="ECO:0000256" key="3">
    <source>
        <dbReference type="ARBA" id="ARBA00023163"/>
    </source>
</evidence>
<dbReference type="Pfam" id="PF13377">
    <property type="entry name" value="Peripla_BP_3"/>
    <property type="match status" value="1"/>
</dbReference>
<dbReference type="SUPFAM" id="SSF47413">
    <property type="entry name" value="lambda repressor-like DNA-binding domains"/>
    <property type="match status" value="1"/>
</dbReference>
<gene>
    <name evidence="6" type="ORF">GCM10022236_13650</name>
</gene>
<evidence type="ECO:0000256" key="4">
    <source>
        <dbReference type="SAM" id="MobiDB-lite"/>
    </source>
</evidence>
<dbReference type="PANTHER" id="PTHR30146:SF109">
    <property type="entry name" value="HTH-TYPE TRANSCRIPTIONAL REGULATOR GALS"/>
    <property type="match status" value="1"/>
</dbReference>
<evidence type="ECO:0000259" key="5">
    <source>
        <dbReference type="PROSITE" id="PS50932"/>
    </source>
</evidence>
<dbReference type="GO" id="GO:0003677">
    <property type="term" value="F:DNA binding"/>
    <property type="evidence" value="ECO:0007669"/>
    <property type="project" value="UniProtKB-KW"/>
</dbReference>
<evidence type="ECO:0000313" key="6">
    <source>
        <dbReference type="EMBL" id="GAA3613108.1"/>
    </source>
</evidence>
<evidence type="ECO:0000256" key="1">
    <source>
        <dbReference type="ARBA" id="ARBA00023015"/>
    </source>
</evidence>
<accession>A0ABP6ZKW1</accession>
<dbReference type="Gene3D" id="1.10.260.40">
    <property type="entry name" value="lambda repressor-like DNA-binding domains"/>
    <property type="match status" value="1"/>
</dbReference>
<dbReference type="SUPFAM" id="SSF53822">
    <property type="entry name" value="Periplasmic binding protein-like I"/>
    <property type="match status" value="1"/>
</dbReference>
<sequence length="354" mass="37483">MPGDADAEEPRPVTIYDVAREAGVAASTVSRALSRPGRVSFRTAERIRRVASELGYHTEPTQRAMSETPARLLAMVVADITNPVFHGMIRGAERTAQHAGYQLVLVESQESAGSERAALDRLAPVVDGVVLASSRMTDGQIRAVAKEVPLVVLNRLVDQVPSVAGDDLGAARQLAELLAGHGHRRIAYLAGPEASWADGMRWRGLLEAGHELDLIVRRIGPSPPTPAGGAQAADAWLQQRSTAVIAYNDLLAIGFMRAVLAAGVRIPADVSVVGFDNIRDAELIEPHLTTVASPLVSLGSAAVNHLLKTRRDGPGHEPVLLPARLVSRDTVGPPGGDHGNSRQLFPAGPGPRRG</sequence>
<dbReference type="Proteomes" id="UP001501490">
    <property type="component" value="Unassembled WGS sequence"/>
</dbReference>
<keyword evidence="7" id="KW-1185">Reference proteome</keyword>
<name>A0ABP6ZKW1_9ACTN</name>
<dbReference type="InterPro" id="IPR046335">
    <property type="entry name" value="LacI/GalR-like_sensor"/>
</dbReference>
<dbReference type="SMART" id="SM00354">
    <property type="entry name" value="HTH_LACI"/>
    <property type="match status" value="1"/>
</dbReference>
<dbReference type="PANTHER" id="PTHR30146">
    <property type="entry name" value="LACI-RELATED TRANSCRIPTIONAL REPRESSOR"/>
    <property type="match status" value="1"/>
</dbReference>
<dbReference type="PROSITE" id="PS50932">
    <property type="entry name" value="HTH_LACI_2"/>
    <property type="match status" value="1"/>
</dbReference>
<dbReference type="InterPro" id="IPR000843">
    <property type="entry name" value="HTH_LacI"/>
</dbReference>
<feature type="region of interest" description="Disordered" evidence="4">
    <location>
        <begin position="327"/>
        <end position="354"/>
    </location>
</feature>
<evidence type="ECO:0000313" key="7">
    <source>
        <dbReference type="Proteomes" id="UP001501490"/>
    </source>
</evidence>
<comment type="caution">
    <text evidence="6">The sequence shown here is derived from an EMBL/GenBank/DDBJ whole genome shotgun (WGS) entry which is preliminary data.</text>
</comment>
<dbReference type="InterPro" id="IPR010982">
    <property type="entry name" value="Lambda_DNA-bd_dom_sf"/>
</dbReference>
<keyword evidence="3" id="KW-0804">Transcription</keyword>
<organism evidence="6 7">
    <name type="scientific">Microlunatus ginsengisoli</name>
    <dbReference type="NCBI Taxonomy" id="363863"/>
    <lineage>
        <taxon>Bacteria</taxon>
        <taxon>Bacillati</taxon>
        <taxon>Actinomycetota</taxon>
        <taxon>Actinomycetes</taxon>
        <taxon>Propionibacteriales</taxon>
        <taxon>Propionibacteriaceae</taxon>
        <taxon>Microlunatus</taxon>
    </lineage>
</organism>
<keyword evidence="1" id="KW-0805">Transcription regulation</keyword>
<feature type="domain" description="HTH lacI-type" evidence="5">
    <location>
        <begin position="13"/>
        <end position="67"/>
    </location>
</feature>
<keyword evidence="2 6" id="KW-0238">DNA-binding</keyword>
<protein>
    <submittedName>
        <fullName evidence="6">LacI family DNA-binding transcriptional regulator</fullName>
    </submittedName>
</protein>